<keyword evidence="2" id="KW-1185">Reference proteome</keyword>
<accession>A0A934IH06</accession>
<dbReference type="EMBL" id="JAEKPD010000006">
    <property type="protein sequence ID" value="MBJ3762425.1"/>
    <property type="molecule type" value="Genomic_DNA"/>
</dbReference>
<dbReference type="Proteomes" id="UP000642488">
    <property type="component" value="Unassembled WGS sequence"/>
</dbReference>
<organism evidence="1 2">
    <name type="scientific">Palleronia pontilimi</name>
    <dbReference type="NCBI Taxonomy" id="1964209"/>
    <lineage>
        <taxon>Bacteria</taxon>
        <taxon>Pseudomonadati</taxon>
        <taxon>Pseudomonadota</taxon>
        <taxon>Alphaproteobacteria</taxon>
        <taxon>Rhodobacterales</taxon>
        <taxon>Roseobacteraceae</taxon>
        <taxon>Palleronia</taxon>
    </lineage>
</organism>
<dbReference type="RefSeq" id="WP_198915599.1">
    <property type="nucleotide sequence ID" value="NZ_JAEKPD010000006.1"/>
</dbReference>
<comment type="caution">
    <text evidence="1">The sequence shown here is derived from an EMBL/GenBank/DDBJ whole genome shotgun (WGS) entry which is preliminary data.</text>
</comment>
<sequence>MASKNGKFFSEIAERIGARAEAEGFIPHPAYIPGWDPGNQDYSRYLLWPDVTQRIDNFEINYRPASEEASVMVHRSPSPKDVSCVQDVGTDPVDWSRLMLVQGSTRFAAQPKMNLWPWSGNSGFSTRKRAAEAPLEEAKRIIAVWDDVAPYLFAALRGEYVGRRVDVQRIRPTTVSW</sequence>
<evidence type="ECO:0000313" key="1">
    <source>
        <dbReference type="EMBL" id="MBJ3762425.1"/>
    </source>
</evidence>
<name>A0A934IH06_9RHOB</name>
<reference evidence="1" key="1">
    <citation type="submission" date="2020-12" db="EMBL/GenBank/DDBJ databases">
        <title>Bacterial taxonomy.</title>
        <authorList>
            <person name="Pan X."/>
        </authorList>
    </citation>
    <scope>NUCLEOTIDE SEQUENCE</scope>
    <source>
        <strain evidence="1">KCTC 52957</strain>
    </source>
</reference>
<protein>
    <submittedName>
        <fullName evidence="1">Uncharacterized protein</fullName>
    </submittedName>
</protein>
<gene>
    <name evidence="1" type="ORF">ILP92_06670</name>
</gene>
<dbReference type="AlphaFoldDB" id="A0A934IH06"/>
<evidence type="ECO:0000313" key="2">
    <source>
        <dbReference type="Proteomes" id="UP000642488"/>
    </source>
</evidence>
<proteinExistence type="predicted"/>